<protein>
    <submittedName>
        <fullName evidence="1">Uncharacterized protein</fullName>
    </submittedName>
</protein>
<keyword evidence="2" id="KW-1185">Reference proteome</keyword>
<dbReference type="EMBL" id="LNIX01000085">
    <property type="protein sequence ID" value="OXA36638.1"/>
    <property type="molecule type" value="Genomic_DNA"/>
</dbReference>
<reference evidence="1 2" key="1">
    <citation type="submission" date="2015-12" db="EMBL/GenBank/DDBJ databases">
        <title>The genome of Folsomia candida.</title>
        <authorList>
            <person name="Faddeeva A."/>
            <person name="Derks M.F."/>
            <person name="Anvar Y."/>
            <person name="Smit S."/>
            <person name="Van Straalen N."/>
            <person name="Roelofs D."/>
        </authorList>
    </citation>
    <scope>NUCLEOTIDE SEQUENCE [LARGE SCALE GENOMIC DNA]</scope>
    <source>
        <strain evidence="1 2">VU population</strain>
        <tissue evidence="1">Whole body</tissue>
    </source>
</reference>
<evidence type="ECO:0000313" key="1">
    <source>
        <dbReference type="EMBL" id="OXA36638.1"/>
    </source>
</evidence>
<comment type="caution">
    <text evidence="1">The sequence shown here is derived from an EMBL/GenBank/DDBJ whole genome shotgun (WGS) entry which is preliminary data.</text>
</comment>
<sequence length="122" mass="14272">MHLFSFRFEPEERNYRIFANMELTKCQILFALVVLATCEKFPSQHHERENEILRRIPFGNKTDNEIVRRKPSHALSVIPQNRIFEGASGKLEITDNCEGENYLISAFPRRDDCVQTSPSKMQ</sequence>
<name>A0A226CVU7_FOLCA</name>
<dbReference type="Proteomes" id="UP000198287">
    <property type="component" value="Unassembled WGS sequence"/>
</dbReference>
<dbReference type="AlphaFoldDB" id="A0A226CVU7"/>
<evidence type="ECO:0000313" key="2">
    <source>
        <dbReference type="Proteomes" id="UP000198287"/>
    </source>
</evidence>
<gene>
    <name evidence="1" type="ORF">Fcan01_28594</name>
</gene>
<proteinExistence type="predicted"/>
<accession>A0A226CVU7</accession>
<organism evidence="1 2">
    <name type="scientific">Folsomia candida</name>
    <name type="common">Springtail</name>
    <dbReference type="NCBI Taxonomy" id="158441"/>
    <lineage>
        <taxon>Eukaryota</taxon>
        <taxon>Metazoa</taxon>
        <taxon>Ecdysozoa</taxon>
        <taxon>Arthropoda</taxon>
        <taxon>Hexapoda</taxon>
        <taxon>Collembola</taxon>
        <taxon>Entomobryomorpha</taxon>
        <taxon>Isotomoidea</taxon>
        <taxon>Isotomidae</taxon>
        <taxon>Proisotominae</taxon>
        <taxon>Folsomia</taxon>
    </lineage>
</organism>